<dbReference type="AlphaFoldDB" id="A0A2M6WF49"/>
<evidence type="ECO:0000256" key="4">
    <source>
        <dbReference type="ARBA" id="ARBA00022989"/>
    </source>
</evidence>
<keyword evidence="3 6" id="KW-0812">Transmembrane</keyword>
<feature type="transmembrane region" description="Helical" evidence="6">
    <location>
        <begin position="70"/>
        <end position="87"/>
    </location>
</feature>
<proteinExistence type="predicted"/>
<dbReference type="GO" id="GO:0005886">
    <property type="term" value="C:plasma membrane"/>
    <property type="evidence" value="ECO:0007669"/>
    <property type="project" value="TreeGrafter"/>
</dbReference>
<gene>
    <name evidence="7" type="ORF">COU17_00155</name>
</gene>
<dbReference type="PANTHER" id="PTHR22926">
    <property type="entry name" value="PHOSPHO-N-ACETYLMURAMOYL-PENTAPEPTIDE-TRANSFERASE"/>
    <property type="match status" value="1"/>
</dbReference>
<feature type="transmembrane region" description="Helical" evidence="6">
    <location>
        <begin position="172"/>
        <end position="193"/>
    </location>
</feature>
<evidence type="ECO:0000313" key="8">
    <source>
        <dbReference type="Proteomes" id="UP000228809"/>
    </source>
</evidence>
<feature type="transmembrane region" description="Helical" evidence="6">
    <location>
        <begin position="12"/>
        <end position="33"/>
    </location>
</feature>
<feature type="transmembrane region" description="Helical" evidence="6">
    <location>
        <begin position="260"/>
        <end position="278"/>
    </location>
</feature>
<feature type="transmembrane region" description="Helical" evidence="6">
    <location>
        <begin position="284"/>
        <end position="306"/>
    </location>
</feature>
<dbReference type="Pfam" id="PF00953">
    <property type="entry name" value="Glycos_transf_4"/>
    <property type="match status" value="1"/>
</dbReference>
<dbReference type="Proteomes" id="UP000228809">
    <property type="component" value="Unassembled WGS sequence"/>
</dbReference>
<dbReference type="EMBL" id="PFBJ01000003">
    <property type="protein sequence ID" value="PIT91389.1"/>
    <property type="molecule type" value="Genomic_DNA"/>
</dbReference>
<keyword evidence="2" id="KW-0808">Transferase</keyword>
<evidence type="ECO:0000256" key="5">
    <source>
        <dbReference type="ARBA" id="ARBA00023136"/>
    </source>
</evidence>
<evidence type="ECO:0000256" key="6">
    <source>
        <dbReference type="SAM" id="Phobius"/>
    </source>
</evidence>
<reference evidence="8" key="1">
    <citation type="submission" date="2017-09" db="EMBL/GenBank/DDBJ databases">
        <title>Depth-based differentiation of microbial function through sediment-hosted aquifers and enrichment of novel symbionts in the deep terrestrial subsurface.</title>
        <authorList>
            <person name="Probst A.J."/>
            <person name="Ladd B."/>
            <person name="Jarett J.K."/>
            <person name="Geller-Mcgrath D.E."/>
            <person name="Sieber C.M.K."/>
            <person name="Emerson J.B."/>
            <person name="Anantharaman K."/>
            <person name="Thomas B.C."/>
            <person name="Malmstrom R."/>
            <person name="Stieglmeier M."/>
            <person name="Klingl A."/>
            <person name="Woyke T."/>
            <person name="Ryan C.M."/>
            <person name="Banfield J.F."/>
        </authorList>
    </citation>
    <scope>NUCLEOTIDE SEQUENCE [LARGE SCALE GENOMIC DNA]</scope>
</reference>
<feature type="transmembrane region" description="Helical" evidence="6">
    <location>
        <begin position="107"/>
        <end position="126"/>
    </location>
</feature>
<keyword evidence="5 6" id="KW-0472">Membrane</keyword>
<evidence type="ECO:0008006" key="9">
    <source>
        <dbReference type="Google" id="ProtNLM"/>
    </source>
</evidence>
<dbReference type="InterPro" id="IPR000715">
    <property type="entry name" value="Glycosyl_transferase_4"/>
</dbReference>
<evidence type="ECO:0000256" key="2">
    <source>
        <dbReference type="ARBA" id="ARBA00022679"/>
    </source>
</evidence>
<feature type="transmembrane region" description="Helical" evidence="6">
    <location>
        <begin position="338"/>
        <end position="355"/>
    </location>
</feature>
<accession>A0A2M6WF49</accession>
<feature type="transmembrane region" description="Helical" evidence="6">
    <location>
        <begin position="138"/>
        <end position="160"/>
    </location>
</feature>
<dbReference type="GO" id="GO:0016780">
    <property type="term" value="F:phosphotransferase activity, for other substituted phosphate groups"/>
    <property type="evidence" value="ECO:0007669"/>
    <property type="project" value="InterPro"/>
</dbReference>
<dbReference type="GO" id="GO:0044038">
    <property type="term" value="P:cell wall macromolecule biosynthetic process"/>
    <property type="evidence" value="ECO:0007669"/>
    <property type="project" value="TreeGrafter"/>
</dbReference>
<keyword evidence="4 6" id="KW-1133">Transmembrane helix</keyword>
<dbReference type="PANTHER" id="PTHR22926:SF5">
    <property type="entry name" value="PHOSPHO-N-ACETYLMURAMOYL-PENTAPEPTIDE-TRANSFERASE HOMOLOG"/>
    <property type="match status" value="1"/>
</dbReference>
<evidence type="ECO:0000313" key="7">
    <source>
        <dbReference type="EMBL" id="PIT91389.1"/>
    </source>
</evidence>
<sequence>MVIDIVKVILPASLAFIFGIGIAPILSHYLYTFKAWKKKGGKRAFDGKEAVIFNSLHEEKEVGTPRMGGIVIWGSVALTVIFLWFLGLFAPTETTLKLDFLSRSQTWLPFFGLMVGAIVGFLDDYLEIRGSTDYQAGGLSLTKRLAVVFATALFVGWWFYEKLDVSTISVPFFGDLFLGWLIVPFFVFLTLVLYTSGVIDGIDGLSGGVFASVFAGYAAIAFYQQQIDLAAFSATILGGILAFLWFNIPPARFYMTETGTMGLTLALAIIVFMTDSLGGGHGIAVLPIIGFLLVVTALSSVLQIFWKKAFKRKLLPMAPLHHYFESIGWPGYKVTMRYWILGIMFAFFGVLVALVG</sequence>
<feature type="transmembrane region" description="Helical" evidence="6">
    <location>
        <begin position="229"/>
        <end position="248"/>
    </location>
</feature>
<dbReference type="GO" id="GO:0071555">
    <property type="term" value="P:cell wall organization"/>
    <property type="evidence" value="ECO:0007669"/>
    <property type="project" value="TreeGrafter"/>
</dbReference>
<name>A0A2M6WF49_9BACT</name>
<comment type="caution">
    <text evidence="7">The sequence shown here is derived from an EMBL/GenBank/DDBJ whole genome shotgun (WGS) entry which is preliminary data.</text>
</comment>
<feature type="transmembrane region" description="Helical" evidence="6">
    <location>
        <begin position="205"/>
        <end position="223"/>
    </location>
</feature>
<protein>
    <recommendedName>
        <fullName evidence="9">Phospho-N-acetylmuramoyl-pentapeptide-transferase</fullName>
    </recommendedName>
</protein>
<comment type="subcellular location">
    <subcellularLocation>
        <location evidence="1">Membrane</location>
        <topology evidence="1">Multi-pass membrane protein</topology>
    </subcellularLocation>
</comment>
<organism evidence="7 8">
    <name type="scientific">Candidatus Kaiserbacteria bacterium CG10_big_fil_rev_8_21_14_0_10_49_17</name>
    <dbReference type="NCBI Taxonomy" id="1974609"/>
    <lineage>
        <taxon>Bacteria</taxon>
        <taxon>Candidatus Kaiseribacteriota</taxon>
    </lineage>
</organism>
<evidence type="ECO:0000256" key="3">
    <source>
        <dbReference type="ARBA" id="ARBA00022692"/>
    </source>
</evidence>
<evidence type="ECO:0000256" key="1">
    <source>
        <dbReference type="ARBA" id="ARBA00004141"/>
    </source>
</evidence>